<evidence type="ECO:0000313" key="2">
    <source>
        <dbReference type="Proteomes" id="UP000179621"/>
    </source>
</evidence>
<dbReference type="SUPFAM" id="SSF160424">
    <property type="entry name" value="BH3703-like"/>
    <property type="match status" value="1"/>
</dbReference>
<accession>A0ABX3BWF8</accession>
<evidence type="ECO:0000313" key="1">
    <source>
        <dbReference type="EMBL" id="OHU07339.1"/>
    </source>
</evidence>
<reference evidence="1 2" key="1">
    <citation type="submission" date="2016-10" db="EMBL/GenBank/DDBJ databases">
        <title>Evaluation of Human, Animal and Environmental Mycobacterium chelonae Isolates by Core Genome Phylogenomic Analysis, Targeted Gene Comparison, and Anti-microbial Susceptibility Patterns: A Tale of Mistaken Identities.</title>
        <authorList>
            <person name="Fogelson S.B."/>
            <person name="Camus A.C."/>
            <person name="Lorenz W."/>
            <person name="Vasireddy R."/>
            <person name="Vasireddy S."/>
            <person name="Smith T."/>
            <person name="Brown-Elliott B.A."/>
            <person name="Wallace R.J.Jr."/>
            <person name="Hasan N.A."/>
            <person name="Reischl U."/>
            <person name="Sanchez S."/>
        </authorList>
    </citation>
    <scope>NUCLEOTIDE SEQUENCE [LARGE SCALE GENOMIC DNA]</scope>
    <source>
        <strain evidence="1 2">8528</strain>
    </source>
</reference>
<keyword evidence="2" id="KW-1185">Reference proteome</keyword>
<organism evidence="1 2">
    <name type="scientific">Mycobacteroides saopaulense</name>
    <dbReference type="NCBI Taxonomy" id="1578165"/>
    <lineage>
        <taxon>Bacteria</taxon>
        <taxon>Bacillati</taxon>
        <taxon>Actinomycetota</taxon>
        <taxon>Actinomycetes</taxon>
        <taxon>Mycobacteriales</taxon>
        <taxon>Mycobacteriaceae</taxon>
        <taxon>Mycobacteroides</taxon>
    </lineage>
</organism>
<name>A0ABX3BWF8_9MYCO</name>
<dbReference type="EMBL" id="MLIH01000033">
    <property type="protein sequence ID" value="OHU07339.1"/>
    <property type="molecule type" value="Genomic_DNA"/>
</dbReference>
<dbReference type="InterPro" id="IPR036170">
    <property type="entry name" value="YezG-like_sf"/>
</dbReference>
<dbReference type="Proteomes" id="UP000179621">
    <property type="component" value="Unassembled WGS sequence"/>
</dbReference>
<sequence>MTDPQQFDPTHYAADSLAKAGISIDVETAPTGQDPKALVEKVVQSIAQAAPVGWESLHGAFSFAGGQEIASVVVGTPDGAVRMPITSDVIDPIRTHRLISITERGPWFRLMFDCDSSGALQVAFDYGDNEIPVELRLPPEAYLRDFEEFPRPDAPLWLLAYMGNEGQQMRTAAQARAATTAVSEARQSDDEIPSFAKLWARFGVLSALCRGSDAPVGPRADPAFQLYLGDNGGSTLSRLPRNRGVLSGGGNHSPLLDAAYKGAITWPDLYRDSPPWVHNLYLDPRTANGLLSFCYWWDGHHWYRSSLPEAHPLTQGETPWKPTDEIARAIPGIWTAETTANLVKSILQRIDVEPSDKNHYAPIDLVRAAEARIVSENHLSRLFPDGVPDSFDIAEALAQLDATDVLLPYYPPIDQSTAKDLVIRFCQLNQIDTANYPLDRLVADRLDIGWQVFAPVADGQIAIGRMVFLVADDGIVDQASTSAPPSEIEYIFASRFAQRVRGTN</sequence>
<proteinExistence type="predicted"/>
<dbReference type="RefSeq" id="WP_070913459.1">
    <property type="nucleotide sequence ID" value="NZ_MLIC01000010.1"/>
</dbReference>
<protein>
    <submittedName>
        <fullName evidence="1">Uncharacterized protein</fullName>
    </submittedName>
</protein>
<comment type="caution">
    <text evidence="1">The sequence shown here is derived from an EMBL/GenBank/DDBJ whole genome shotgun (WGS) entry which is preliminary data.</text>
</comment>
<gene>
    <name evidence="1" type="ORF">BKG73_19000</name>
</gene>